<organism evidence="5 6">
    <name type="scientific">Pseudoalteromonas tunicata D2</name>
    <dbReference type="NCBI Taxonomy" id="87626"/>
    <lineage>
        <taxon>Bacteria</taxon>
        <taxon>Pseudomonadati</taxon>
        <taxon>Pseudomonadota</taxon>
        <taxon>Gammaproteobacteria</taxon>
        <taxon>Alteromonadales</taxon>
        <taxon>Pseudoalteromonadaceae</taxon>
        <taxon>Pseudoalteromonas</taxon>
    </lineage>
</organism>
<gene>
    <name evidence="5" type="ORF">PTD2_04451</name>
</gene>
<dbReference type="InterPro" id="IPR029052">
    <property type="entry name" value="Metallo-depent_PP-like"/>
</dbReference>
<evidence type="ECO:0000259" key="4">
    <source>
        <dbReference type="Pfam" id="PF00149"/>
    </source>
</evidence>
<evidence type="ECO:0000313" key="5">
    <source>
        <dbReference type="EMBL" id="EAR30793.1"/>
    </source>
</evidence>
<dbReference type="STRING" id="87626.PTD2_04451"/>
<accession>A4C5G1</accession>
<comment type="caution">
    <text evidence="5">The sequence shown here is derived from an EMBL/GenBank/DDBJ whole genome shotgun (WGS) entry which is preliminary data.</text>
</comment>
<dbReference type="AlphaFoldDB" id="A4C5G1"/>
<dbReference type="Proteomes" id="UP000006201">
    <property type="component" value="Unassembled WGS sequence"/>
</dbReference>
<dbReference type="InterPro" id="IPR051558">
    <property type="entry name" value="Metallophosphoesterase_PAP"/>
</dbReference>
<evidence type="ECO:0000256" key="3">
    <source>
        <dbReference type="SAM" id="SignalP"/>
    </source>
</evidence>
<dbReference type="InterPro" id="IPR004843">
    <property type="entry name" value="Calcineurin-like_PHP"/>
</dbReference>
<dbReference type="PANTHER" id="PTHR10161:SF14">
    <property type="entry name" value="TARTRATE-RESISTANT ACID PHOSPHATASE TYPE 5"/>
    <property type="match status" value="1"/>
</dbReference>
<dbReference type="OrthoDB" id="9809781at2"/>
<sequence length="432" mass="48204">MNKKTIFISISLLALALSACSHQVTHLAPQASNNLAFLAFGDGGYHVDYPKTKHIEKPLAPDKFIAKALRDWLEDHRPIAEFDHAPLYVYPGTNITTEQGGAEAVGLAMTTLCQQKPCDFAIQLGDNIYPDGADANDGKDDTKRMNDLILAPLSPLFAAQPALKVYSALGNHDWKTSRVGVAKQIAWMEQQPHFQLDKQGYYSYRQGTPGNEVEFFVLDTNLLLSGQHFYNLPLLPDGREQSLAQAKANNLAEVETHEKHEVPLAGEDIKQLNWLKEGLKNSTAKWKIVYGHHILWSIGGSKYAEGHVLKELLLPSLCQYADAYIAGHEHDLELLTDDCSVAVPDKKLAKLPLIISGAAAKMRGKHTPFAKQQALRYPQYNLLWSKSFTWGFAHIEVDNQTDELIVNFYSTPKDASGELITEPSFRFPHRSF</sequence>
<protein>
    <submittedName>
        <fullName evidence="5">Ser/Thr protein phosphatase family protein</fullName>
    </submittedName>
</protein>
<keyword evidence="1 3" id="KW-0732">Signal</keyword>
<dbReference type="RefSeq" id="WP_009837090.1">
    <property type="nucleotide sequence ID" value="NZ_AAOH01000001.1"/>
</dbReference>
<dbReference type="HOGENOM" id="CLU_651909_0_0_6"/>
<evidence type="ECO:0000313" key="6">
    <source>
        <dbReference type="Proteomes" id="UP000006201"/>
    </source>
</evidence>
<evidence type="ECO:0000256" key="1">
    <source>
        <dbReference type="ARBA" id="ARBA00022729"/>
    </source>
</evidence>
<dbReference type="EMBL" id="AAOH01000001">
    <property type="protein sequence ID" value="EAR30793.1"/>
    <property type="molecule type" value="Genomic_DNA"/>
</dbReference>
<keyword evidence="6" id="KW-1185">Reference proteome</keyword>
<dbReference type="Pfam" id="PF00149">
    <property type="entry name" value="Metallophos"/>
    <property type="match status" value="1"/>
</dbReference>
<keyword evidence="2" id="KW-0378">Hydrolase</keyword>
<dbReference type="SUPFAM" id="SSF56300">
    <property type="entry name" value="Metallo-dependent phosphatases"/>
    <property type="match status" value="1"/>
</dbReference>
<evidence type="ECO:0000256" key="2">
    <source>
        <dbReference type="ARBA" id="ARBA00022801"/>
    </source>
</evidence>
<name>A4C5G1_9GAMM</name>
<feature type="domain" description="Calcineurin-like phosphoesterase" evidence="4">
    <location>
        <begin position="112"/>
        <end position="331"/>
    </location>
</feature>
<feature type="chain" id="PRO_5002666971" evidence="3">
    <location>
        <begin position="24"/>
        <end position="432"/>
    </location>
</feature>
<reference evidence="5 6" key="1">
    <citation type="submission" date="2006-02" db="EMBL/GenBank/DDBJ databases">
        <authorList>
            <person name="Moran M.A."/>
            <person name="Kjelleberg S."/>
            <person name="Egan S."/>
            <person name="Saunders N."/>
            <person name="Thomas T."/>
            <person name="Ferriera S."/>
            <person name="Johnson J."/>
            <person name="Kravitz S."/>
            <person name="Halpern A."/>
            <person name="Remington K."/>
            <person name="Beeson K."/>
            <person name="Tran B."/>
            <person name="Rogers Y.-H."/>
            <person name="Friedman R."/>
            <person name="Venter J.C."/>
        </authorList>
    </citation>
    <scope>NUCLEOTIDE SEQUENCE [LARGE SCALE GENOMIC DNA]</scope>
    <source>
        <strain evidence="5 6">D2</strain>
    </source>
</reference>
<dbReference type="eggNOG" id="COG1409">
    <property type="taxonomic scope" value="Bacteria"/>
</dbReference>
<feature type="signal peptide" evidence="3">
    <location>
        <begin position="1"/>
        <end position="23"/>
    </location>
</feature>
<dbReference type="PROSITE" id="PS51257">
    <property type="entry name" value="PROKAR_LIPOPROTEIN"/>
    <property type="match status" value="1"/>
</dbReference>
<dbReference type="Gene3D" id="3.60.21.10">
    <property type="match status" value="1"/>
</dbReference>
<dbReference type="GO" id="GO:0016787">
    <property type="term" value="F:hydrolase activity"/>
    <property type="evidence" value="ECO:0007669"/>
    <property type="project" value="UniProtKB-KW"/>
</dbReference>
<proteinExistence type="predicted"/>
<dbReference type="PANTHER" id="PTHR10161">
    <property type="entry name" value="TARTRATE-RESISTANT ACID PHOSPHATASE TYPE 5"/>
    <property type="match status" value="1"/>
</dbReference>